<dbReference type="Gene3D" id="3.40.50.80">
    <property type="entry name" value="Nucleotide-binding domain of ferredoxin-NADP reductase (FNR) module"/>
    <property type="match status" value="1"/>
</dbReference>
<evidence type="ECO:0000313" key="3">
    <source>
        <dbReference type="EMBL" id="SDG27415.1"/>
    </source>
</evidence>
<dbReference type="PRINTS" id="PR00410">
    <property type="entry name" value="PHEHYDRXLASE"/>
</dbReference>
<accession>A0A1G7SWI0</accession>
<feature type="domain" description="FAD-binding FR-type" evidence="2">
    <location>
        <begin position="97"/>
        <end position="195"/>
    </location>
</feature>
<dbReference type="InterPro" id="IPR050415">
    <property type="entry name" value="MRET"/>
</dbReference>
<reference evidence="3 4" key="1">
    <citation type="submission" date="2016-10" db="EMBL/GenBank/DDBJ databases">
        <authorList>
            <person name="de Groot N.N."/>
        </authorList>
    </citation>
    <scope>NUCLEOTIDE SEQUENCE [LARGE SCALE GENOMIC DNA]</scope>
    <source>
        <strain evidence="3 4">CGMCC 1.10267</strain>
    </source>
</reference>
<dbReference type="PROSITE" id="PS51085">
    <property type="entry name" value="2FE2S_FER_2"/>
    <property type="match status" value="1"/>
</dbReference>
<protein>
    <submittedName>
        <fullName evidence="3">Toluene monooxygenase electron transfer component</fullName>
    </submittedName>
</protein>
<dbReference type="Gene3D" id="2.40.30.10">
    <property type="entry name" value="Translation factors"/>
    <property type="match status" value="1"/>
</dbReference>
<proteinExistence type="predicted"/>
<dbReference type="GO" id="GO:0004497">
    <property type="term" value="F:monooxygenase activity"/>
    <property type="evidence" value="ECO:0007669"/>
    <property type="project" value="UniProtKB-KW"/>
</dbReference>
<dbReference type="SUPFAM" id="SSF63380">
    <property type="entry name" value="Riboflavin synthase domain-like"/>
    <property type="match status" value="1"/>
</dbReference>
<dbReference type="PROSITE" id="PS00197">
    <property type="entry name" value="2FE2S_FER_1"/>
    <property type="match status" value="1"/>
</dbReference>
<dbReference type="InterPro" id="IPR001433">
    <property type="entry name" value="OxRdtase_FAD/NAD-bd"/>
</dbReference>
<dbReference type="InterPro" id="IPR017927">
    <property type="entry name" value="FAD-bd_FR_type"/>
</dbReference>
<dbReference type="InterPro" id="IPR006058">
    <property type="entry name" value="2Fe2S_fd_BS"/>
</dbReference>
<dbReference type="InterPro" id="IPR001041">
    <property type="entry name" value="2Fe-2S_ferredoxin-type"/>
</dbReference>
<gene>
    <name evidence="3" type="ORF">SAMN04487974_101774</name>
</gene>
<dbReference type="PANTHER" id="PTHR47354:SF5">
    <property type="entry name" value="PROTEIN RFBI"/>
    <property type="match status" value="1"/>
</dbReference>
<dbReference type="CDD" id="cd00207">
    <property type="entry name" value="fer2"/>
    <property type="match status" value="1"/>
</dbReference>
<dbReference type="Gene3D" id="3.10.20.30">
    <property type="match status" value="1"/>
</dbReference>
<dbReference type="Proteomes" id="UP000199495">
    <property type="component" value="Unassembled WGS sequence"/>
</dbReference>
<dbReference type="Pfam" id="PF00175">
    <property type="entry name" value="NAD_binding_1"/>
    <property type="match status" value="1"/>
</dbReference>
<dbReference type="InterPro" id="IPR036010">
    <property type="entry name" value="2Fe-2S_ferredoxin-like_sf"/>
</dbReference>
<evidence type="ECO:0000259" key="1">
    <source>
        <dbReference type="PROSITE" id="PS51085"/>
    </source>
</evidence>
<sequence length="333" mass="36491">MNIILEGDHTSFPCEGDTILRAALRAGLGFPYACNTGSCGNCRFTLVEGSITHASPPPAWSERDLKKNRWMGCQAVPQSDCTIKLRLDRSYEPMHKPRRMASKFVHATQITHDIFEFSFALDAPMQALPGQYALIYLPGMDMPRAYSMCEISQGGDIWSFQIKLVPGGAGSAALGALEPAANVGIDGPYGTAFLRPEAPRDILCIAGGSGLSPMISITRAAAHSPELTGRTIHFVYGGRMIRDLCGQPMLETLPGYGHRLHYWPVLSNHPIDDPDGWTGARGYVHEAISEKFGDELGNFEIYFAGPPPMAGAIKKLLFERGVPQEQVHYDEFY</sequence>
<dbReference type="Pfam" id="PF00970">
    <property type="entry name" value="FAD_binding_6"/>
    <property type="match status" value="1"/>
</dbReference>
<keyword evidence="3" id="KW-0560">Oxidoreductase</keyword>
<evidence type="ECO:0000313" key="4">
    <source>
        <dbReference type="Proteomes" id="UP000199495"/>
    </source>
</evidence>
<dbReference type="EMBL" id="FNCS01000001">
    <property type="protein sequence ID" value="SDG27415.1"/>
    <property type="molecule type" value="Genomic_DNA"/>
</dbReference>
<dbReference type="InterPro" id="IPR017938">
    <property type="entry name" value="Riboflavin_synthase-like_b-brl"/>
</dbReference>
<dbReference type="GO" id="GO:0051537">
    <property type="term" value="F:2 iron, 2 sulfur cluster binding"/>
    <property type="evidence" value="ECO:0007669"/>
    <property type="project" value="InterPro"/>
</dbReference>
<dbReference type="OrthoDB" id="9806195at2"/>
<evidence type="ECO:0000259" key="2">
    <source>
        <dbReference type="PROSITE" id="PS51384"/>
    </source>
</evidence>
<organism evidence="3 4">
    <name type="scientific">Pelagibacterium luteolum</name>
    <dbReference type="NCBI Taxonomy" id="440168"/>
    <lineage>
        <taxon>Bacteria</taxon>
        <taxon>Pseudomonadati</taxon>
        <taxon>Pseudomonadota</taxon>
        <taxon>Alphaproteobacteria</taxon>
        <taxon>Hyphomicrobiales</taxon>
        <taxon>Devosiaceae</taxon>
        <taxon>Pelagibacterium</taxon>
    </lineage>
</organism>
<dbReference type="PROSITE" id="PS51384">
    <property type="entry name" value="FAD_FR"/>
    <property type="match status" value="1"/>
</dbReference>
<dbReference type="InterPro" id="IPR039261">
    <property type="entry name" value="FNR_nucleotide-bd"/>
</dbReference>
<dbReference type="SUPFAM" id="SSF54292">
    <property type="entry name" value="2Fe-2S ferredoxin-like"/>
    <property type="match status" value="1"/>
</dbReference>
<dbReference type="STRING" id="440168.SAMN04487974_101774"/>
<keyword evidence="3" id="KW-0503">Monooxygenase</keyword>
<feature type="domain" description="2Fe-2S ferredoxin-type" evidence="1">
    <location>
        <begin position="1"/>
        <end position="89"/>
    </location>
</feature>
<dbReference type="CDD" id="cd06190">
    <property type="entry name" value="T4MO_e_transfer_like"/>
    <property type="match status" value="1"/>
</dbReference>
<dbReference type="RefSeq" id="WP_090591760.1">
    <property type="nucleotide sequence ID" value="NZ_FNCS01000001.1"/>
</dbReference>
<dbReference type="PANTHER" id="PTHR47354">
    <property type="entry name" value="NADH OXIDOREDUCTASE HCR"/>
    <property type="match status" value="1"/>
</dbReference>
<dbReference type="InterPro" id="IPR008333">
    <property type="entry name" value="Cbr1-like_FAD-bd_dom"/>
</dbReference>
<dbReference type="Pfam" id="PF00111">
    <property type="entry name" value="Fer2"/>
    <property type="match status" value="1"/>
</dbReference>
<dbReference type="AlphaFoldDB" id="A0A1G7SWI0"/>
<dbReference type="InterPro" id="IPR012675">
    <property type="entry name" value="Beta-grasp_dom_sf"/>
</dbReference>
<keyword evidence="4" id="KW-1185">Reference proteome</keyword>
<dbReference type="SUPFAM" id="SSF52343">
    <property type="entry name" value="Ferredoxin reductase-like, C-terminal NADP-linked domain"/>
    <property type="match status" value="1"/>
</dbReference>
<name>A0A1G7SWI0_9HYPH</name>